<evidence type="ECO:0000256" key="10">
    <source>
        <dbReference type="SAM" id="MobiDB-lite"/>
    </source>
</evidence>
<evidence type="ECO:0000313" key="12">
    <source>
        <dbReference type="EMBL" id="KAH3669020.1"/>
    </source>
</evidence>
<comment type="subcellular location">
    <subcellularLocation>
        <location evidence="1">Nucleus</location>
    </subcellularLocation>
</comment>
<dbReference type="Gene3D" id="2.130.10.10">
    <property type="entry name" value="YVTN repeat-like/Quinoprotein amine dehydrogenase"/>
    <property type="match status" value="2"/>
</dbReference>
<feature type="repeat" description="WD" evidence="9">
    <location>
        <begin position="139"/>
        <end position="170"/>
    </location>
</feature>
<proteinExistence type="inferred from homology"/>
<evidence type="ECO:0000256" key="1">
    <source>
        <dbReference type="ARBA" id="ARBA00004123"/>
    </source>
</evidence>
<evidence type="ECO:0000256" key="5">
    <source>
        <dbReference type="ARBA" id="ARBA00022763"/>
    </source>
</evidence>
<comment type="similarity">
    <text evidence="2">Belongs to the WD repeat HIR1 family.</text>
</comment>
<keyword evidence="8" id="KW-0539">Nucleus</keyword>
<dbReference type="PROSITE" id="PS50294">
    <property type="entry name" value="WD_REPEATS_REGION"/>
    <property type="match status" value="1"/>
</dbReference>
<evidence type="ECO:0000313" key="13">
    <source>
        <dbReference type="Proteomes" id="UP000769528"/>
    </source>
</evidence>
<keyword evidence="6" id="KW-0156">Chromatin regulator</keyword>
<dbReference type="GO" id="GO:0006281">
    <property type="term" value="P:DNA repair"/>
    <property type="evidence" value="ECO:0007669"/>
    <property type="project" value="UniProtKB-KW"/>
</dbReference>
<dbReference type="EMBL" id="JAEUBF010001362">
    <property type="protein sequence ID" value="KAH3669020.1"/>
    <property type="molecule type" value="Genomic_DNA"/>
</dbReference>
<protein>
    <recommendedName>
        <fullName evidence="11">CAF1B/HIR1 beta-propeller domain-containing protein</fullName>
    </recommendedName>
</protein>
<keyword evidence="5" id="KW-0227">DNA damage</keyword>
<dbReference type="InterPro" id="IPR015943">
    <property type="entry name" value="WD40/YVTN_repeat-like_dom_sf"/>
</dbReference>
<dbReference type="SUPFAM" id="SSF50978">
    <property type="entry name" value="WD40 repeat-like"/>
    <property type="match status" value="1"/>
</dbReference>
<reference evidence="12" key="2">
    <citation type="submission" date="2021-01" db="EMBL/GenBank/DDBJ databases">
        <authorList>
            <person name="Schikora-Tamarit M.A."/>
        </authorList>
    </citation>
    <scope>NUCLEOTIDE SEQUENCE</scope>
    <source>
        <strain evidence="12">CBS6341</strain>
    </source>
</reference>
<feature type="repeat" description="WD" evidence="9">
    <location>
        <begin position="36"/>
        <end position="67"/>
    </location>
</feature>
<dbReference type="PANTHER" id="PTHR15271">
    <property type="entry name" value="CHROMATIN ASSEMBLY FACTOR 1 SUBUNIT B"/>
    <property type="match status" value="1"/>
</dbReference>
<dbReference type="OrthoDB" id="71227at2759"/>
<dbReference type="GO" id="GO:0005634">
    <property type="term" value="C:nucleus"/>
    <property type="evidence" value="ECO:0007669"/>
    <property type="project" value="UniProtKB-SubCell"/>
</dbReference>
<feature type="repeat" description="WD" evidence="9">
    <location>
        <begin position="97"/>
        <end position="138"/>
    </location>
</feature>
<evidence type="ECO:0000256" key="3">
    <source>
        <dbReference type="ARBA" id="ARBA00022574"/>
    </source>
</evidence>
<reference evidence="12" key="1">
    <citation type="journal article" date="2021" name="Open Biol.">
        <title>Shared evolutionary footprints suggest mitochondrial oxidative damage underlies multiple complex I losses in fungi.</title>
        <authorList>
            <person name="Schikora-Tamarit M.A."/>
            <person name="Marcet-Houben M."/>
            <person name="Nosek J."/>
            <person name="Gabaldon T."/>
        </authorList>
    </citation>
    <scope>NUCLEOTIDE SEQUENCE</scope>
    <source>
        <strain evidence="12">CBS6341</strain>
    </source>
</reference>
<evidence type="ECO:0000256" key="2">
    <source>
        <dbReference type="ARBA" id="ARBA00007306"/>
    </source>
</evidence>
<name>A0A9P8T8B1_9ASCO</name>
<dbReference type="Proteomes" id="UP000769528">
    <property type="component" value="Unassembled WGS sequence"/>
</dbReference>
<dbReference type="GO" id="GO:0006335">
    <property type="term" value="P:DNA replication-dependent chromatin assembly"/>
    <property type="evidence" value="ECO:0007669"/>
    <property type="project" value="InterPro"/>
</dbReference>
<dbReference type="AlphaFoldDB" id="A0A9P8T8B1"/>
<evidence type="ECO:0000256" key="6">
    <source>
        <dbReference type="ARBA" id="ARBA00022853"/>
    </source>
</evidence>
<feature type="domain" description="CAF1B/HIR1 beta-propeller" evidence="11">
    <location>
        <begin position="240"/>
        <end position="405"/>
    </location>
</feature>
<keyword evidence="13" id="KW-1185">Reference proteome</keyword>
<sequence length="666" mass="74748">MIIWNYKRARRLTLHLQIWKILRKIEGPQVEYLSTLSKHTQAVNVVRFDPSGKILATAGDDGAVLLWTKSDSIVKEFGQDPEEFEDIKESWVLRHACRSGSSEVYDLAWSHDSKYIVTGSTDNISRIYDANSGQQITQIAEHSHFVQGVAFDPLGKFIATQSADRSVHIYILTYNNDNQVSISPTIFYKISRAELPSRNPIDIIDNEKSNITEVSTHNVSISPPLPAVRTRLPPSLNFSSLKSSQLYHTENLESFFRRLTFSPDGNYLFTPSGIFKNSHEDNTNADLINTVYIYSRYGLNKPPIAHLPRLKKPAVAVSFSPLFYELDNSNGPTSTIFKLPYKLVYAVATQDSVLIYDTQYEDALGSVSNIHYRSLTDLTWNANGNSIIVSSADGFCTSLEFKEGEFGKRLKSDHNISMNYEPQFSTNESCTSTMKSPSLELRNLPSFKNTIVQTKTAATENRNAHSQGLHENKSTQIKNRINDVFSLMKSRIATSEKEVKGIENPSHLESQEGKNKTTGETINILNDKVAPEVIHRPPVKKKKVAPTLLIPLSELSNDGNDKCISSVLCADCKFDPATVKSSSSELINHLRKMNATTKVAMNSKVEFSIYLSTGNYVITPSMVELSWMNLHEALVLKHGKKQSRSPSKETLIFICAKTYQVVSWKI</sequence>
<dbReference type="Pfam" id="PF24105">
    <property type="entry name" value="Beta-prop_CAF1B_HIR1"/>
    <property type="match status" value="2"/>
</dbReference>
<feature type="domain" description="CAF1B/HIR1 beta-propeller" evidence="11">
    <location>
        <begin position="15"/>
        <end position="173"/>
    </location>
</feature>
<dbReference type="InterPro" id="IPR001680">
    <property type="entry name" value="WD40_rpt"/>
</dbReference>
<dbReference type="InterPro" id="IPR045145">
    <property type="entry name" value="PTHR15271"/>
</dbReference>
<accession>A0A9P8T8B1</accession>
<dbReference type="GO" id="GO:0006334">
    <property type="term" value="P:nucleosome assembly"/>
    <property type="evidence" value="ECO:0007669"/>
    <property type="project" value="TreeGrafter"/>
</dbReference>
<keyword evidence="7" id="KW-0234">DNA repair</keyword>
<dbReference type="PANTHER" id="PTHR15271:SF4">
    <property type="entry name" value="CHROMATIN ASSEMBLY FACTOR 1 SUBUNIT B"/>
    <property type="match status" value="1"/>
</dbReference>
<evidence type="ECO:0000256" key="8">
    <source>
        <dbReference type="ARBA" id="ARBA00023242"/>
    </source>
</evidence>
<evidence type="ECO:0000256" key="7">
    <source>
        <dbReference type="ARBA" id="ARBA00023204"/>
    </source>
</evidence>
<evidence type="ECO:0000256" key="9">
    <source>
        <dbReference type="PROSITE-ProRule" id="PRU00221"/>
    </source>
</evidence>
<dbReference type="SMART" id="SM00320">
    <property type="entry name" value="WD40"/>
    <property type="match status" value="4"/>
</dbReference>
<keyword evidence="4" id="KW-0677">Repeat</keyword>
<evidence type="ECO:0000259" key="11">
    <source>
        <dbReference type="Pfam" id="PF24105"/>
    </source>
</evidence>
<dbReference type="InterPro" id="IPR055410">
    <property type="entry name" value="Beta-prop_CAF1B_HIR1"/>
</dbReference>
<comment type="caution">
    <text evidence="12">The sequence shown here is derived from an EMBL/GenBank/DDBJ whole genome shotgun (WGS) entry which is preliminary data.</text>
</comment>
<dbReference type="GO" id="GO:0033186">
    <property type="term" value="C:CAF-1 complex"/>
    <property type="evidence" value="ECO:0007669"/>
    <property type="project" value="TreeGrafter"/>
</dbReference>
<organism evidence="12 13">
    <name type="scientific">Wickerhamomyces mucosus</name>
    <dbReference type="NCBI Taxonomy" id="1378264"/>
    <lineage>
        <taxon>Eukaryota</taxon>
        <taxon>Fungi</taxon>
        <taxon>Dikarya</taxon>
        <taxon>Ascomycota</taxon>
        <taxon>Saccharomycotina</taxon>
        <taxon>Saccharomycetes</taxon>
        <taxon>Phaffomycetales</taxon>
        <taxon>Wickerhamomycetaceae</taxon>
        <taxon>Wickerhamomyces</taxon>
    </lineage>
</organism>
<dbReference type="PROSITE" id="PS50082">
    <property type="entry name" value="WD_REPEATS_2"/>
    <property type="match status" value="3"/>
</dbReference>
<evidence type="ECO:0000256" key="4">
    <source>
        <dbReference type="ARBA" id="ARBA00022737"/>
    </source>
</evidence>
<gene>
    <name evidence="12" type="ORF">WICMUC_005119</name>
</gene>
<feature type="region of interest" description="Disordered" evidence="10">
    <location>
        <begin position="496"/>
        <end position="517"/>
    </location>
</feature>
<keyword evidence="3 9" id="KW-0853">WD repeat</keyword>
<dbReference type="InterPro" id="IPR036322">
    <property type="entry name" value="WD40_repeat_dom_sf"/>
</dbReference>